<evidence type="ECO:0000313" key="1">
    <source>
        <dbReference type="EMBL" id="SLM29953.1"/>
    </source>
</evidence>
<dbReference type="STRING" id="1246637.MTBBW1_2030043"/>
<dbReference type="EMBL" id="FWEV01000117">
    <property type="protein sequence ID" value="SLM29953.1"/>
    <property type="molecule type" value="Genomic_DNA"/>
</dbReference>
<sequence>MSKKRFATCLITGKLALGTVVYQPTTYASSLDTLKNDSVSNQYVTSSPCLSNLFTTNLNLHELPGEAIEVNNCSEDDAGAYGPSATNSAIINMPGTNCTFGTPDSLSVIVTGVKPADHVFLCISDSNNDPAALSETNGQLGLGIENFEIVAYYKMSQATIPYSGSASIPPISVNSSQTQNPIKIEFALSDLNSFIGDQFYLQLITFPDGQIGQWEYCRSSEVDTISIEEKNCCSGPYC</sequence>
<dbReference type="RefSeq" id="WP_080807138.1">
    <property type="nucleotide sequence ID" value="NZ_LT828556.1"/>
</dbReference>
<reference evidence="1 2" key="1">
    <citation type="submission" date="2017-03" db="EMBL/GenBank/DDBJ databases">
        <authorList>
            <person name="Afonso C.L."/>
            <person name="Miller P.J."/>
            <person name="Scott M.A."/>
            <person name="Spackman E."/>
            <person name="Goraichik I."/>
            <person name="Dimitrov K.M."/>
            <person name="Suarez D.L."/>
            <person name="Swayne D.E."/>
        </authorList>
    </citation>
    <scope>NUCLEOTIDE SEQUENCE [LARGE SCALE GENOMIC DNA]</scope>
    <source>
        <strain evidence="1">PRJEB14757</strain>
    </source>
</reference>
<keyword evidence="2" id="KW-1185">Reference proteome</keyword>
<name>A0A1W1HBY3_9BACT</name>
<evidence type="ECO:0000313" key="2">
    <source>
        <dbReference type="Proteomes" id="UP000191931"/>
    </source>
</evidence>
<gene>
    <name evidence="1" type="ORF">MTBBW1_2030043</name>
</gene>
<organism evidence="1 2">
    <name type="scientific">Desulfamplus magnetovallimortis</name>
    <dbReference type="NCBI Taxonomy" id="1246637"/>
    <lineage>
        <taxon>Bacteria</taxon>
        <taxon>Pseudomonadati</taxon>
        <taxon>Thermodesulfobacteriota</taxon>
        <taxon>Desulfobacteria</taxon>
        <taxon>Desulfobacterales</taxon>
        <taxon>Desulfobacteraceae</taxon>
        <taxon>Desulfamplus</taxon>
    </lineage>
</organism>
<protein>
    <submittedName>
        <fullName evidence="1">Uncharacterized protein</fullName>
    </submittedName>
</protein>
<accession>A0A1W1HBY3</accession>
<dbReference type="Proteomes" id="UP000191931">
    <property type="component" value="Unassembled WGS sequence"/>
</dbReference>
<dbReference type="AlphaFoldDB" id="A0A1W1HBY3"/>
<proteinExistence type="predicted"/>